<gene>
    <name evidence="2" type="ORF">IQ251_00650</name>
</gene>
<keyword evidence="3" id="KW-1185">Reference proteome</keyword>
<reference evidence="2" key="1">
    <citation type="submission" date="2020-10" db="EMBL/GenBank/DDBJ databases">
        <title>Diversity and distribution of actinomycetes associated with coral in the coast of Hainan.</title>
        <authorList>
            <person name="Li F."/>
        </authorList>
    </citation>
    <scope>NUCLEOTIDE SEQUENCE</scope>
    <source>
        <strain evidence="2">HNM0983</strain>
    </source>
</reference>
<dbReference type="Gene3D" id="3.30.1310.10">
    <property type="entry name" value="Nucleoid-associated protein YbaB-like domain"/>
    <property type="match status" value="1"/>
</dbReference>
<accession>A0A929B4D2</accession>
<protein>
    <submittedName>
        <fullName evidence="2">YbaB/EbfC family nucleoid-associated protein</fullName>
    </submittedName>
</protein>
<dbReference type="InterPro" id="IPR004401">
    <property type="entry name" value="YbaB/EbfC"/>
</dbReference>
<dbReference type="GO" id="GO:0003677">
    <property type="term" value="F:DNA binding"/>
    <property type="evidence" value="ECO:0007669"/>
    <property type="project" value="InterPro"/>
</dbReference>
<proteinExistence type="predicted"/>
<evidence type="ECO:0000313" key="2">
    <source>
        <dbReference type="EMBL" id="MBE9372947.1"/>
    </source>
</evidence>
<dbReference type="SUPFAM" id="SSF82607">
    <property type="entry name" value="YbaB-like"/>
    <property type="match status" value="1"/>
</dbReference>
<feature type="compositionally biased region" description="Acidic residues" evidence="1">
    <location>
        <begin position="138"/>
        <end position="153"/>
    </location>
</feature>
<dbReference type="EMBL" id="JADEYC010000001">
    <property type="protein sequence ID" value="MBE9372947.1"/>
    <property type="molecule type" value="Genomic_DNA"/>
</dbReference>
<feature type="region of interest" description="Disordered" evidence="1">
    <location>
        <begin position="127"/>
        <end position="160"/>
    </location>
</feature>
<evidence type="ECO:0000313" key="3">
    <source>
        <dbReference type="Proteomes" id="UP000598360"/>
    </source>
</evidence>
<organism evidence="2 3">
    <name type="scientific">Saccharopolyspora montiporae</name>
    <dbReference type="NCBI Taxonomy" id="2781240"/>
    <lineage>
        <taxon>Bacteria</taxon>
        <taxon>Bacillati</taxon>
        <taxon>Actinomycetota</taxon>
        <taxon>Actinomycetes</taxon>
        <taxon>Pseudonocardiales</taxon>
        <taxon>Pseudonocardiaceae</taxon>
        <taxon>Saccharopolyspora</taxon>
    </lineage>
</organism>
<comment type="caution">
    <text evidence="2">The sequence shown here is derived from an EMBL/GenBank/DDBJ whole genome shotgun (WGS) entry which is preliminary data.</text>
</comment>
<dbReference type="Pfam" id="PF02575">
    <property type="entry name" value="YbaB_DNA_bd"/>
    <property type="match status" value="1"/>
</dbReference>
<dbReference type="InterPro" id="IPR036894">
    <property type="entry name" value="YbaB-like_sf"/>
</dbReference>
<evidence type="ECO:0000256" key="1">
    <source>
        <dbReference type="SAM" id="MobiDB-lite"/>
    </source>
</evidence>
<sequence>MSDSERVERNAAMRENMTSLLEGISRQTEELKQAQEQAAAVVGTATSKDRTVTVEVNAAGIVTDVQLDSAVYKYNTPQMLSESLVLTIQAAARNAREQADEAFAPVQNNIPDLPDIFPEAPSVKALIPGAPEVPSGLPDDDGDLDDEFGEDDPWAQKGKR</sequence>
<dbReference type="AlphaFoldDB" id="A0A929B4D2"/>
<dbReference type="RefSeq" id="WP_193926397.1">
    <property type="nucleotide sequence ID" value="NZ_JADEYC010000001.1"/>
</dbReference>
<dbReference type="Proteomes" id="UP000598360">
    <property type="component" value="Unassembled WGS sequence"/>
</dbReference>
<name>A0A929B4D2_9PSEU</name>